<feature type="transmembrane region" description="Helical" evidence="6">
    <location>
        <begin position="187"/>
        <end position="212"/>
    </location>
</feature>
<accession>A0A9P8TGG0</accession>
<dbReference type="InterPro" id="IPR002794">
    <property type="entry name" value="DUF92_TMEM19"/>
</dbReference>
<dbReference type="Pfam" id="PF01940">
    <property type="entry name" value="DUF92"/>
    <property type="match status" value="1"/>
</dbReference>
<evidence type="ECO:0000313" key="8">
    <source>
        <dbReference type="Proteomes" id="UP000788993"/>
    </source>
</evidence>
<name>A0A9P8TGG0_9ASCO</name>
<dbReference type="EMBL" id="JAEUBD010000095">
    <property type="protein sequence ID" value="KAH3677705.1"/>
    <property type="molecule type" value="Genomic_DNA"/>
</dbReference>
<feature type="transmembrane region" description="Helical" evidence="6">
    <location>
        <begin position="45"/>
        <end position="63"/>
    </location>
</feature>
<sequence length="270" mass="29016">MLGRFIILSLTAYRAYSHKSLSKSGIFIAIVTGIIHALADSALELTLLVVFFVVGSLATKYKHDLKSKYTKVLGNGSDDTTRSYIQVLSNSFVATLLILGSLLTLIPTRFAQVGTIVNYCAVTADTLSSEIGILSQETPVLCYNWSAHVPRGTNGAISRLGLWAGFCGSFLIALVSAAYLKFGWKQLIFFTVSGVIGSLIDSFLGAFCQLSLLDSDLQVVVEGAQGERLAKDLPGTKPISGADLLSNNAVNLLMSAITTFLFAFLIDYLH</sequence>
<comment type="caution">
    <text evidence="7">The sequence shown here is derived from an EMBL/GenBank/DDBJ whole genome shotgun (WGS) entry which is preliminary data.</text>
</comment>
<reference evidence="7" key="1">
    <citation type="journal article" date="2021" name="Open Biol.">
        <title>Shared evolutionary footprints suggest mitochondrial oxidative damage underlies multiple complex I losses in fungi.</title>
        <authorList>
            <person name="Schikora-Tamarit M.A."/>
            <person name="Marcet-Houben M."/>
            <person name="Nosek J."/>
            <person name="Gabaldon T."/>
        </authorList>
    </citation>
    <scope>NUCLEOTIDE SEQUENCE</scope>
    <source>
        <strain evidence="7">NCAIM Y.01608</strain>
    </source>
</reference>
<evidence type="ECO:0000256" key="5">
    <source>
        <dbReference type="ARBA" id="ARBA00023136"/>
    </source>
</evidence>
<dbReference type="PANTHER" id="PTHR13353">
    <property type="entry name" value="TRANSMEMBRANE PROTEIN 19"/>
    <property type="match status" value="1"/>
</dbReference>
<keyword evidence="5 6" id="KW-0472">Membrane</keyword>
<dbReference type="OrthoDB" id="30881at2759"/>
<dbReference type="AlphaFoldDB" id="A0A9P8TGG0"/>
<dbReference type="PANTHER" id="PTHR13353:SF5">
    <property type="entry name" value="TRANSMEMBRANE PROTEIN 19"/>
    <property type="match status" value="1"/>
</dbReference>
<gene>
    <name evidence="7" type="ORF">OGATHE_000359</name>
</gene>
<protein>
    <recommendedName>
        <fullName evidence="9">Transmembrane protein 19</fullName>
    </recommendedName>
</protein>
<feature type="transmembrane region" description="Helical" evidence="6">
    <location>
        <begin position="160"/>
        <end position="180"/>
    </location>
</feature>
<dbReference type="GO" id="GO:0016020">
    <property type="term" value="C:membrane"/>
    <property type="evidence" value="ECO:0007669"/>
    <property type="project" value="UniProtKB-SubCell"/>
</dbReference>
<dbReference type="Proteomes" id="UP000788993">
    <property type="component" value="Unassembled WGS sequence"/>
</dbReference>
<keyword evidence="3 6" id="KW-0812">Transmembrane</keyword>
<feature type="transmembrane region" description="Helical" evidence="6">
    <location>
        <begin position="21"/>
        <end position="39"/>
    </location>
</feature>
<organism evidence="7 8">
    <name type="scientific">Ogataea polymorpha</name>
    <dbReference type="NCBI Taxonomy" id="460523"/>
    <lineage>
        <taxon>Eukaryota</taxon>
        <taxon>Fungi</taxon>
        <taxon>Dikarya</taxon>
        <taxon>Ascomycota</taxon>
        <taxon>Saccharomycotina</taxon>
        <taxon>Pichiomycetes</taxon>
        <taxon>Pichiales</taxon>
        <taxon>Pichiaceae</taxon>
        <taxon>Ogataea</taxon>
    </lineage>
</organism>
<evidence type="ECO:0000256" key="1">
    <source>
        <dbReference type="ARBA" id="ARBA00004141"/>
    </source>
</evidence>
<feature type="transmembrane region" description="Helical" evidence="6">
    <location>
        <begin position="249"/>
        <end position="269"/>
    </location>
</feature>
<comment type="subcellular location">
    <subcellularLocation>
        <location evidence="1">Membrane</location>
        <topology evidence="1">Multi-pass membrane protein</topology>
    </subcellularLocation>
</comment>
<evidence type="ECO:0000256" key="2">
    <source>
        <dbReference type="ARBA" id="ARBA00009012"/>
    </source>
</evidence>
<evidence type="ECO:0008006" key="9">
    <source>
        <dbReference type="Google" id="ProtNLM"/>
    </source>
</evidence>
<evidence type="ECO:0000256" key="4">
    <source>
        <dbReference type="ARBA" id="ARBA00022989"/>
    </source>
</evidence>
<evidence type="ECO:0000256" key="6">
    <source>
        <dbReference type="SAM" id="Phobius"/>
    </source>
</evidence>
<reference evidence="7" key="2">
    <citation type="submission" date="2021-01" db="EMBL/GenBank/DDBJ databases">
        <authorList>
            <person name="Schikora-Tamarit M.A."/>
        </authorList>
    </citation>
    <scope>NUCLEOTIDE SEQUENCE</scope>
    <source>
        <strain evidence="7">NCAIM Y.01608</strain>
    </source>
</reference>
<keyword evidence="8" id="KW-1185">Reference proteome</keyword>
<proteinExistence type="inferred from homology"/>
<keyword evidence="4 6" id="KW-1133">Transmembrane helix</keyword>
<evidence type="ECO:0000313" key="7">
    <source>
        <dbReference type="EMBL" id="KAH3677705.1"/>
    </source>
</evidence>
<evidence type="ECO:0000256" key="3">
    <source>
        <dbReference type="ARBA" id="ARBA00022692"/>
    </source>
</evidence>
<comment type="similarity">
    <text evidence="2">Belongs to the TMEM19 family.</text>
</comment>
<feature type="transmembrane region" description="Helical" evidence="6">
    <location>
        <begin position="84"/>
        <end position="106"/>
    </location>
</feature>